<feature type="transmembrane region" description="Helical" evidence="2">
    <location>
        <begin position="294"/>
        <end position="314"/>
    </location>
</feature>
<dbReference type="Pfam" id="PF20237">
    <property type="entry name" value="DUF6594"/>
    <property type="match status" value="1"/>
</dbReference>
<sequence length="320" mass="36037">MTVLDPTPLRDLEQAQPERGDSGTRDGPRELPKLAGYPRLAEEMELIPETFIFRRFGALNARNLLYLQAELVELESQLRKAELADNTSNVSAKRRYARSWVRLKKSHEDGDEVQLKLVRSIRETLKEYNETLVLQANIMALPDPGNFDLDYIQKFLATNGMGPYALNGPDSSIWGDLDSPEVRAPDLIALRPRHGDDIFSKWVTEKHVRKILRAELIRRKDDMSPYTLKGLKATTLLRFNYAVTTAMASILPITSTIILYSVESARVRLSIIAIFNVGVSFFMACFTNAKRIEVFAAAFAFSAIQVVFVQAGSWGNEGQP</sequence>
<gene>
    <name evidence="4" type="ORF">K490DRAFT_49917</name>
</gene>
<name>A0A9P4HQE8_9PEZI</name>
<dbReference type="EMBL" id="ML978746">
    <property type="protein sequence ID" value="KAF2084079.1"/>
    <property type="molecule type" value="Genomic_DNA"/>
</dbReference>
<keyword evidence="5" id="KW-1185">Reference proteome</keyword>
<organism evidence="4 5">
    <name type="scientific">Saccharata proteae CBS 121410</name>
    <dbReference type="NCBI Taxonomy" id="1314787"/>
    <lineage>
        <taxon>Eukaryota</taxon>
        <taxon>Fungi</taxon>
        <taxon>Dikarya</taxon>
        <taxon>Ascomycota</taxon>
        <taxon>Pezizomycotina</taxon>
        <taxon>Dothideomycetes</taxon>
        <taxon>Dothideomycetes incertae sedis</taxon>
        <taxon>Botryosphaeriales</taxon>
        <taxon>Saccharataceae</taxon>
        <taxon>Saccharata</taxon>
    </lineage>
</organism>
<dbReference type="AlphaFoldDB" id="A0A9P4HQE8"/>
<accession>A0A9P4HQE8</accession>
<dbReference type="Proteomes" id="UP000799776">
    <property type="component" value="Unassembled WGS sequence"/>
</dbReference>
<feature type="transmembrane region" description="Helical" evidence="2">
    <location>
        <begin position="239"/>
        <end position="261"/>
    </location>
</feature>
<dbReference type="PANTHER" id="PTHR34502:SF5">
    <property type="entry name" value="DUF6594 DOMAIN-CONTAINING PROTEIN"/>
    <property type="match status" value="1"/>
</dbReference>
<dbReference type="PANTHER" id="PTHR34502">
    <property type="entry name" value="DUF6594 DOMAIN-CONTAINING PROTEIN-RELATED"/>
    <property type="match status" value="1"/>
</dbReference>
<feature type="compositionally biased region" description="Basic and acidic residues" evidence="1">
    <location>
        <begin position="8"/>
        <end position="32"/>
    </location>
</feature>
<keyword evidence="2" id="KW-0472">Membrane</keyword>
<evidence type="ECO:0000256" key="2">
    <source>
        <dbReference type="SAM" id="Phobius"/>
    </source>
</evidence>
<protein>
    <recommendedName>
        <fullName evidence="3">DUF6594 domain-containing protein</fullName>
    </recommendedName>
</protein>
<evidence type="ECO:0000256" key="1">
    <source>
        <dbReference type="SAM" id="MobiDB-lite"/>
    </source>
</evidence>
<evidence type="ECO:0000313" key="4">
    <source>
        <dbReference type="EMBL" id="KAF2084079.1"/>
    </source>
</evidence>
<feature type="domain" description="DUF6594" evidence="3">
    <location>
        <begin position="37"/>
        <end position="306"/>
    </location>
</feature>
<proteinExistence type="predicted"/>
<keyword evidence="2" id="KW-0812">Transmembrane</keyword>
<reference evidence="4" key="1">
    <citation type="journal article" date="2020" name="Stud. Mycol.">
        <title>101 Dothideomycetes genomes: a test case for predicting lifestyles and emergence of pathogens.</title>
        <authorList>
            <person name="Haridas S."/>
            <person name="Albert R."/>
            <person name="Binder M."/>
            <person name="Bloem J."/>
            <person name="Labutti K."/>
            <person name="Salamov A."/>
            <person name="Andreopoulos B."/>
            <person name="Baker S."/>
            <person name="Barry K."/>
            <person name="Bills G."/>
            <person name="Bluhm B."/>
            <person name="Cannon C."/>
            <person name="Castanera R."/>
            <person name="Culley D."/>
            <person name="Daum C."/>
            <person name="Ezra D."/>
            <person name="Gonzalez J."/>
            <person name="Henrissat B."/>
            <person name="Kuo A."/>
            <person name="Liang C."/>
            <person name="Lipzen A."/>
            <person name="Lutzoni F."/>
            <person name="Magnuson J."/>
            <person name="Mondo S."/>
            <person name="Nolan M."/>
            <person name="Ohm R."/>
            <person name="Pangilinan J."/>
            <person name="Park H.-J."/>
            <person name="Ramirez L."/>
            <person name="Alfaro M."/>
            <person name="Sun H."/>
            <person name="Tritt A."/>
            <person name="Yoshinaga Y."/>
            <person name="Zwiers L.-H."/>
            <person name="Turgeon B."/>
            <person name="Goodwin S."/>
            <person name="Spatafora J."/>
            <person name="Crous P."/>
            <person name="Grigoriev I."/>
        </authorList>
    </citation>
    <scope>NUCLEOTIDE SEQUENCE</scope>
    <source>
        <strain evidence="4">CBS 121410</strain>
    </source>
</reference>
<comment type="caution">
    <text evidence="4">The sequence shown here is derived from an EMBL/GenBank/DDBJ whole genome shotgun (WGS) entry which is preliminary data.</text>
</comment>
<keyword evidence="2" id="KW-1133">Transmembrane helix</keyword>
<feature type="region of interest" description="Disordered" evidence="1">
    <location>
        <begin position="1"/>
        <end position="35"/>
    </location>
</feature>
<evidence type="ECO:0000259" key="3">
    <source>
        <dbReference type="Pfam" id="PF20237"/>
    </source>
</evidence>
<feature type="transmembrane region" description="Helical" evidence="2">
    <location>
        <begin position="267"/>
        <end position="287"/>
    </location>
</feature>
<evidence type="ECO:0000313" key="5">
    <source>
        <dbReference type="Proteomes" id="UP000799776"/>
    </source>
</evidence>
<dbReference type="OrthoDB" id="5342093at2759"/>
<dbReference type="InterPro" id="IPR046529">
    <property type="entry name" value="DUF6594"/>
</dbReference>